<dbReference type="SUPFAM" id="SSF52172">
    <property type="entry name" value="CheY-like"/>
    <property type="match status" value="2"/>
</dbReference>
<dbReference type="Proteomes" id="UP000233256">
    <property type="component" value="Unassembled WGS sequence"/>
</dbReference>
<dbReference type="SMART" id="SM00388">
    <property type="entry name" value="HisKA"/>
    <property type="match status" value="1"/>
</dbReference>
<dbReference type="InterPro" id="IPR035965">
    <property type="entry name" value="PAS-like_dom_sf"/>
</dbReference>
<feature type="modified residue" description="4-aspartylphosphate" evidence="4">
    <location>
        <position position="85"/>
    </location>
</feature>
<comment type="catalytic activity">
    <reaction evidence="1">
        <text>ATP + protein L-histidine = ADP + protein N-phospho-L-histidine.</text>
        <dbReference type="EC" id="2.7.13.3"/>
    </reaction>
</comment>
<dbReference type="SUPFAM" id="SSF55785">
    <property type="entry name" value="PYP-like sensor domain (PAS domain)"/>
    <property type="match status" value="1"/>
</dbReference>
<dbReference type="InterPro" id="IPR036890">
    <property type="entry name" value="HATPase_C_sf"/>
</dbReference>
<dbReference type="GO" id="GO:0000155">
    <property type="term" value="F:phosphorelay sensor kinase activity"/>
    <property type="evidence" value="ECO:0007669"/>
    <property type="project" value="InterPro"/>
</dbReference>
<feature type="modified residue" description="4-aspartylphosphate" evidence="4">
    <location>
        <position position="840"/>
    </location>
</feature>
<dbReference type="Gene3D" id="3.30.565.10">
    <property type="entry name" value="Histidine kinase-like ATPase, C-terminal domain"/>
    <property type="match status" value="1"/>
</dbReference>
<name>A0A2N1PP81_9BACT</name>
<dbReference type="SMART" id="SM00448">
    <property type="entry name" value="REC"/>
    <property type="match status" value="2"/>
</dbReference>
<dbReference type="InterPro" id="IPR013656">
    <property type="entry name" value="PAS_4"/>
</dbReference>
<dbReference type="Gene3D" id="3.40.50.2300">
    <property type="match status" value="2"/>
</dbReference>
<evidence type="ECO:0000256" key="2">
    <source>
        <dbReference type="ARBA" id="ARBA00012438"/>
    </source>
</evidence>
<dbReference type="EMBL" id="PGXC01000008">
    <property type="protein sequence ID" value="PKK90082.1"/>
    <property type="molecule type" value="Genomic_DNA"/>
</dbReference>
<evidence type="ECO:0000313" key="9">
    <source>
        <dbReference type="Proteomes" id="UP000233256"/>
    </source>
</evidence>
<dbReference type="PANTHER" id="PTHR43065:SF42">
    <property type="entry name" value="TWO-COMPONENT SENSOR PPRA"/>
    <property type="match status" value="1"/>
</dbReference>
<dbReference type="EC" id="2.7.13.3" evidence="2"/>
<dbReference type="SUPFAM" id="SSF55874">
    <property type="entry name" value="ATPase domain of HSP90 chaperone/DNA topoisomerase II/histidine kinase"/>
    <property type="match status" value="1"/>
</dbReference>
<dbReference type="Gene3D" id="3.30.450.20">
    <property type="entry name" value="PAS domain"/>
    <property type="match status" value="1"/>
</dbReference>
<protein>
    <recommendedName>
        <fullName evidence="2">histidine kinase</fullName>
        <ecNumber evidence="2">2.7.13.3</ecNumber>
    </recommendedName>
</protein>
<sequence length="931" mass="102293">MSDSSNDQLNAEYDMRRYSDDDFRESDFDSGAEKSILIVEDEAVIAMHLEERLSAMGYNVVGVATSGDQAIEFSMKLSPDIILMDIVMPGTIDGIDAASRIQEDYGIPVIFVTGFAGKKFLARATRALAYGYIVKPFQDKQIRASIELSLYRSEVEKSNNIRLFRSKPTVLSLERKVESNSSDKIEKNSVEEHSRGNETRIFFFNSSRIGMIALDKSGRILAANPAASDILLDCNGDPTGWIFSSFIPEKSVTAFERSSARLLDGISESETIVVSDHSGRIKKFLNLDMARLDIGGDIGLAVLITDVTDEYQKGTLESLKTEILGILNDSSYEFGIYDVIMRRIATAFELNASFLMMMSDSGLRTIGRWCDDGVDSTILEPICGACSRICIDCSCRRIAEGSEDRSAGTHLVLNTRNSMDQLRESLLAGKNSDAFLPCLSIRQCNSIALIPVRGPGGSRAVLRLMSENEETFGTFVIEYLKELGRAIAATLDRALSEEQNRMISRIESLGILAGGIAHDFNNVLTVIMGNLSMSEDLFREMENSSSAASGKSDFNSGELLVCLEEARSATMRAATMASQLLTFSKGGEPVRKPVDIRNVIERAMAFSTHGSRVIWETDIPASIWRVLGDKNQLVQVVNILAINSIQAMGEKGGKIRIQASAVHGQPREVAVRLGRSIAKSVNRYVKIQFSDTGPGIDPGSEGKIFDPYFTTREFSSGLGLAAAESIMQRHGGVLCLDNSMRRNSDFRSMGALSGACFKLFLPAWNGSDVKHETLPAVGEGLDETHRILIMDDEEAVLDIAARILERTGCTVHKAFNGEQVLEMYVNALRLGETYDVVILDLTIPGGLGGRDTIRKLIEVDPHVQAIVSSGYSDDPVMANYRSYGFNGIIEKPYSAGKLRTTVDDFLRKGKPMAEKSLKSDQDPDREDNHEK</sequence>
<dbReference type="CDD" id="cd00082">
    <property type="entry name" value="HisKA"/>
    <property type="match status" value="1"/>
</dbReference>
<evidence type="ECO:0000256" key="3">
    <source>
        <dbReference type="ARBA" id="ARBA00022553"/>
    </source>
</evidence>
<dbReference type="Pfam" id="PF00072">
    <property type="entry name" value="Response_reg"/>
    <property type="match status" value="2"/>
</dbReference>
<dbReference type="CDD" id="cd00156">
    <property type="entry name" value="REC"/>
    <property type="match status" value="1"/>
</dbReference>
<dbReference type="SMART" id="SM00387">
    <property type="entry name" value="HATPase_c"/>
    <property type="match status" value="1"/>
</dbReference>
<dbReference type="InterPro" id="IPR003594">
    <property type="entry name" value="HATPase_dom"/>
</dbReference>
<keyword evidence="3 4" id="KW-0597">Phosphoprotein</keyword>
<evidence type="ECO:0000313" key="8">
    <source>
        <dbReference type="EMBL" id="PKK90082.1"/>
    </source>
</evidence>
<evidence type="ECO:0000256" key="5">
    <source>
        <dbReference type="SAM" id="MobiDB-lite"/>
    </source>
</evidence>
<reference evidence="8 9" key="1">
    <citation type="journal article" date="2017" name="ISME J.">
        <title>Potential for microbial H2 and metal transformations associated with novel bacteria and archaea in deep terrestrial subsurface sediments.</title>
        <authorList>
            <person name="Hernsdorf A.W."/>
            <person name="Amano Y."/>
            <person name="Miyakawa K."/>
            <person name="Ise K."/>
            <person name="Suzuki Y."/>
            <person name="Anantharaman K."/>
            <person name="Probst A."/>
            <person name="Burstein D."/>
            <person name="Thomas B.C."/>
            <person name="Banfield J.F."/>
        </authorList>
    </citation>
    <scope>NUCLEOTIDE SEQUENCE [LARGE SCALE GENOMIC DNA]</scope>
    <source>
        <strain evidence="8">HGW-Wallbacteria-1</strain>
    </source>
</reference>
<feature type="domain" description="Response regulatory" evidence="7">
    <location>
        <begin position="786"/>
        <end position="906"/>
    </location>
</feature>
<comment type="caution">
    <text evidence="8">The sequence shown here is derived from an EMBL/GenBank/DDBJ whole genome shotgun (WGS) entry which is preliminary data.</text>
</comment>
<evidence type="ECO:0000256" key="4">
    <source>
        <dbReference type="PROSITE-ProRule" id="PRU00169"/>
    </source>
</evidence>
<dbReference type="PRINTS" id="PR00344">
    <property type="entry name" value="BCTRLSENSOR"/>
</dbReference>
<evidence type="ECO:0000259" key="7">
    <source>
        <dbReference type="PROSITE" id="PS50110"/>
    </source>
</evidence>
<feature type="domain" description="Histidine kinase" evidence="6">
    <location>
        <begin position="515"/>
        <end position="765"/>
    </location>
</feature>
<dbReference type="InterPro" id="IPR003661">
    <property type="entry name" value="HisK_dim/P_dom"/>
</dbReference>
<gene>
    <name evidence="8" type="ORF">CVV64_11225</name>
</gene>
<proteinExistence type="predicted"/>
<feature type="domain" description="Response regulatory" evidence="7">
    <location>
        <begin position="35"/>
        <end position="150"/>
    </location>
</feature>
<dbReference type="AlphaFoldDB" id="A0A2N1PP81"/>
<dbReference type="Pfam" id="PF02518">
    <property type="entry name" value="HATPase_c"/>
    <property type="match status" value="1"/>
</dbReference>
<accession>A0A2N1PP81</accession>
<dbReference type="CDD" id="cd17534">
    <property type="entry name" value="REC_DC-like"/>
    <property type="match status" value="1"/>
</dbReference>
<organism evidence="8 9">
    <name type="scientific">Candidatus Wallbacteria bacterium HGW-Wallbacteria-1</name>
    <dbReference type="NCBI Taxonomy" id="2013854"/>
    <lineage>
        <taxon>Bacteria</taxon>
        <taxon>Candidatus Walliibacteriota</taxon>
    </lineage>
</organism>
<dbReference type="Gene3D" id="1.10.287.130">
    <property type="match status" value="1"/>
</dbReference>
<feature type="region of interest" description="Disordered" evidence="5">
    <location>
        <begin position="909"/>
        <end position="931"/>
    </location>
</feature>
<evidence type="ECO:0000259" key="6">
    <source>
        <dbReference type="PROSITE" id="PS50109"/>
    </source>
</evidence>
<dbReference type="InterPro" id="IPR011006">
    <property type="entry name" value="CheY-like_superfamily"/>
</dbReference>
<dbReference type="PROSITE" id="PS50109">
    <property type="entry name" value="HIS_KIN"/>
    <property type="match status" value="1"/>
</dbReference>
<dbReference type="InterPro" id="IPR001789">
    <property type="entry name" value="Sig_transdc_resp-reg_receiver"/>
</dbReference>
<dbReference type="SUPFAM" id="SSF47384">
    <property type="entry name" value="Homodimeric domain of signal transducing histidine kinase"/>
    <property type="match status" value="1"/>
</dbReference>
<dbReference type="PANTHER" id="PTHR43065">
    <property type="entry name" value="SENSOR HISTIDINE KINASE"/>
    <property type="match status" value="1"/>
</dbReference>
<dbReference type="Pfam" id="PF08448">
    <property type="entry name" value="PAS_4"/>
    <property type="match status" value="1"/>
</dbReference>
<dbReference type="InterPro" id="IPR036097">
    <property type="entry name" value="HisK_dim/P_sf"/>
</dbReference>
<dbReference type="PROSITE" id="PS50110">
    <property type="entry name" value="RESPONSE_REGULATORY"/>
    <property type="match status" value="2"/>
</dbReference>
<evidence type="ECO:0000256" key="1">
    <source>
        <dbReference type="ARBA" id="ARBA00000085"/>
    </source>
</evidence>
<dbReference type="InterPro" id="IPR005467">
    <property type="entry name" value="His_kinase_dom"/>
</dbReference>
<dbReference type="InterPro" id="IPR004358">
    <property type="entry name" value="Sig_transdc_His_kin-like_C"/>
</dbReference>